<reference evidence="2 5" key="1">
    <citation type="submission" date="2019-11" db="EMBL/GenBank/DDBJ databases">
        <title>Venturia inaequalis Genome Resource.</title>
        <authorList>
            <person name="Lichtner F.J."/>
        </authorList>
    </citation>
    <scope>NUCLEOTIDE SEQUENCE [LARGE SCALE GENOMIC DNA]</scope>
    <source>
        <strain evidence="4 6">120213</strain>
        <strain evidence="2">Bline_iso_100314</strain>
        <strain evidence="3 7">DMI_063113</strain>
    </source>
</reference>
<evidence type="ECO:0000313" key="3">
    <source>
        <dbReference type="EMBL" id="KAE9974181.1"/>
    </source>
</evidence>
<feature type="compositionally biased region" description="Acidic residues" evidence="1">
    <location>
        <begin position="264"/>
        <end position="279"/>
    </location>
</feature>
<evidence type="ECO:0000256" key="1">
    <source>
        <dbReference type="SAM" id="MobiDB-lite"/>
    </source>
</evidence>
<dbReference type="EMBL" id="WNWR01000568">
    <property type="protein sequence ID" value="KAE9974181.1"/>
    <property type="molecule type" value="Genomic_DNA"/>
</dbReference>
<dbReference type="OrthoDB" id="5430111at2759"/>
<proteinExistence type="predicted"/>
<feature type="compositionally biased region" description="Acidic residues" evidence="1">
    <location>
        <begin position="325"/>
        <end position="340"/>
    </location>
</feature>
<feature type="compositionally biased region" description="Polar residues" evidence="1">
    <location>
        <begin position="36"/>
        <end position="49"/>
    </location>
</feature>
<evidence type="ECO:0000313" key="5">
    <source>
        <dbReference type="Proteomes" id="UP000433883"/>
    </source>
</evidence>
<dbReference type="EMBL" id="WNWQ01001200">
    <property type="protein sequence ID" value="KAE9962012.1"/>
    <property type="molecule type" value="Genomic_DNA"/>
</dbReference>
<dbReference type="Proteomes" id="UP000447873">
    <property type="component" value="Unassembled WGS sequence"/>
</dbReference>
<gene>
    <name evidence="2" type="ORF">BLS_000997</name>
    <name evidence="3" type="ORF">EG327_008836</name>
    <name evidence="4" type="ORF">EG328_000313</name>
</gene>
<evidence type="ECO:0000313" key="2">
    <source>
        <dbReference type="EMBL" id="KAE9962012.1"/>
    </source>
</evidence>
<sequence>MARHPPKRLRKIMHGLDMSAIIEVSDDDNDADDSHQPTLSATTRTTRQRINGEAPALYNAKYHPMDDVMRPAAAKRHHGEAFEVEEETDDPEECMTDVGSIDEEDEENSQPARRKWSTGIRHSGRLDELSRKPVDYNMNRHPQDAQLRLLEKSSSPNKRSEPASSKHTVHHPKIIEDDGESSDGEEDDDLQIPVGEAPTPNDIPLSPGEAPIPNDIPLSVGEAPIPNDIPLSIDEAPIPTKRVVYSERDSNGYCFEFELARSDDESDESSINEEEDDDMPLSVGKASIPNDMPISVGEAPIPTKRVAYSVQHSSGHGTVQWDLADGNDESSINDEEDDDMPLSVGEAPIQHSSGRRSVQFDLADSDDENCINDEEDTDKPLSVSEQHSSGDRPFQFDLADGNDESRINEKEDADKEKSPPASRMSDVEGSNDILGALYDVTDKVLTSTQQEKVTRSTPILNPLGLATTTEPDGELRFLPPGFDHYGSGASSGASVFPAPPLPPRIPNSSSFSAGQPLSSPIAEIPRGARGILSPQGAPPPRRVPGSEPIFVLLDVPFSSIGRHLDGEDYESPDEGDEWDKENENDEN</sequence>
<dbReference type="AlphaFoldDB" id="A0A8H3U2B4"/>
<evidence type="ECO:0000313" key="6">
    <source>
        <dbReference type="Proteomes" id="UP000447873"/>
    </source>
</evidence>
<feature type="region of interest" description="Disordered" evidence="1">
    <location>
        <begin position="259"/>
        <end position="430"/>
    </location>
</feature>
<dbReference type="Proteomes" id="UP000490939">
    <property type="component" value="Unassembled WGS sequence"/>
</dbReference>
<evidence type="ECO:0000313" key="4">
    <source>
        <dbReference type="EMBL" id="KAE9980378.1"/>
    </source>
</evidence>
<feature type="compositionally biased region" description="Acidic residues" evidence="1">
    <location>
        <begin position="567"/>
        <end position="587"/>
    </location>
</feature>
<feature type="compositionally biased region" description="Acidic residues" evidence="1">
    <location>
        <begin position="363"/>
        <end position="377"/>
    </location>
</feature>
<evidence type="ECO:0000313" key="7">
    <source>
        <dbReference type="Proteomes" id="UP000490939"/>
    </source>
</evidence>
<feature type="compositionally biased region" description="Acidic residues" evidence="1">
    <location>
        <begin position="177"/>
        <end position="190"/>
    </location>
</feature>
<feature type="region of interest" description="Disordered" evidence="1">
    <location>
        <begin position="489"/>
        <end position="547"/>
    </location>
</feature>
<organism evidence="2 5">
    <name type="scientific">Venturia inaequalis</name>
    <name type="common">Apple scab fungus</name>
    <dbReference type="NCBI Taxonomy" id="5025"/>
    <lineage>
        <taxon>Eukaryota</taxon>
        <taxon>Fungi</taxon>
        <taxon>Dikarya</taxon>
        <taxon>Ascomycota</taxon>
        <taxon>Pezizomycotina</taxon>
        <taxon>Dothideomycetes</taxon>
        <taxon>Pleosporomycetidae</taxon>
        <taxon>Venturiales</taxon>
        <taxon>Venturiaceae</taxon>
        <taxon>Venturia</taxon>
    </lineage>
</organism>
<dbReference type="EMBL" id="WNWS01000104">
    <property type="protein sequence ID" value="KAE9980378.1"/>
    <property type="molecule type" value="Genomic_DNA"/>
</dbReference>
<accession>A0A8H3U2B4</accession>
<feature type="region of interest" description="Disordered" evidence="1">
    <location>
        <begin position="78"/>
        <end position="223"/>
    </location>
</feature>
<feature type="compositionally biased region" description="Basic and acidic residues" evidence="1">
    <location>
        <begin position="403"/>
        <end position="418"/>
    </location>
</feature>
<dbReference type="Proteomes" id="UP000433883">
    <property type="component" value="Unassembled WGS sequence"/>
</dbReference>
<feature type="compositionally biased region" description="Acidic residues" evidence="1">
    <location>
        <begin position="82"/>
        <end position="108"/>
    </location>
</feature>
<keyword evidence="7" id="KW-1185">Reference proteome</keyword>
<comment type="caution">
    <text evidence="2">The sequence shown here is derived from an EMBL/GenBank/DDBJ whole genome shotgun (WGS) entry which is preliminary data.</text>
</comment>
<protein>
    <submittedName>
        <fullName evidence="2">Uncharacterized protein</fullName>
    </submittedName>
</protein>
<feature type="compositionally biased region" description="Polar residues" evidence="1">
    <location>
        <begin position="506"/>
        <end position="518"/>
    </location>
</feature>
<feature type="compositionally biased region" description="Basic and acidic residues" evidence="1">
    <location>
        <begin position="124"/>
        <end position="134"/>
    </location>
</feature>
<name>A0A8H3U2B4_VENIN</name>
<feature type="region of interest" description="Disordered" evidence="1">
    <location>
        <begin position="24"/>
        <end position="50"/>
    </location>
</feature>
<feature type="compositionally biased region" description="Polar residues" evidence="1">
    <location>
        <begin position="152"/>
        <end position="166"/>
    </location>
</feature>
<feature type="region of interest" description="Disordered" evidence="1">
    <location>
        <begin position="561"/>
        <end position="587"/>
    </location>
</feature>